<dbReference type="Gene3D" id="3.10.450.50">
    <property type="match status" value="1"/>
</dbReference>
<gene>
    <name evidence="1" type="ORF">METZ01_LOCUS287072</name>
</gene>
<reference evidence="1" key="1">
    <citation type="submission" date="2018-05" db="EMBL/GenBank/DDBJ databases">
        <authorList>
            <person name="Lanie J.A."/>
            <person name="Ng W.-L."/>
            <person name="Kazmierczak K.M."/>
            <person name="Andrzejewski T.M."/>
            <person name="Davidsen T.M."/>
            <person name="Wayne K.J."/>
            <person name="Tettelin H."/>
            <person name="Glass J.I."/>
            <person name="Rusch D."/>
            <person name="Podicherti R."/>
            <person name="Tsui H.-C.T."/>
            <person name="Winkler M.E."/>
        </authorList>
    </citation>
    <scope>NUCLEOTIDE SEQUENCE</scope>
</reference>
<name>A0A382LBL3_9ZZZZ</name>
<dbReference type="SUPFAM" id="SSF54427">
    <property type="entry name" value="NTF2-like"/>
    <property type="match status" value="1"/>
</dbReference>
<evidence type="ECO:0000313" key="1">
    <source>
        <dbReference type="EMBL" id="SVC34218.1"/>
    </source>
</evidence>
<sequence length="177" mass="19543">MNKILLSIGILLLAQLSFAGHHEESEKAATTIIGYEMSDEGEKLDIIAGNTSVIDIWVKYVEAHNKRDLEAINSTNAADFEGRAPNGVIVKGPEAHAAFLKEWFATSNPSWEFNYAMAGDVPQTDGTVDHWVTSSYTLTDTIDGKEVVSEELFDVQIENGKIQFILVRSRAIIAEEE</sequence>
<proteinExistence type="predicted"/>
<dbReference type="AlphaFoldDB" id="A0A382LBL3"/>
<dbReference type="EMBL" id="UINC01086088">
    <property type="protein sequence ID" value="SVC34218.1"/>
    <property type="molecule type" value="Genomic_DNA"/>
</dbReference>
<protein>
    <submittedName>
        <fullName evidence="1">Uncharacterized protein</fullName>
    </submittedName>
</protein>
<accession>A0A382LBL3</accession>
<organism evidence="1">
    <name type="scientific">marine metagenome</name>
    <dbReference type="NCBI Taxonomy" id="408172"/>
    <lineage>
        <taxon>unclassified sequences</taxon>
        <taxon>metagenomes</taxon>
        <taxon>ecological metagenomes</taxon>
    </lineage>
</organism>
<dbReference type="InterPro" id="IPR032710">
    <property type="entry name" value="NTF2-like_dom_sf"/>
</dbReference>